<accession>A0AAP0HMU5</accession>
<name>A0AAP0HMU5_9MAGN</name>
<feature type="domain" description="Ricin B lectin" evidence="1">
    <location>
        <begin position="235"/>
        <end position="372"/>
    </location>
</feature>
<dbReference type="CDD" id="cd23443">
    <property type="entry name" value="beta-trefoil_Ricin_RIPs_II_rpt1"/>
    <property type="match status" value="1"/>
</dbReference>
<dbReference type="InterPro" id="IPR035992">
    <property type="entry name" value="Ricin_B-like_lectins"/>
</dbReference>
<proteinExistence type="predicted"/>
<dbReference type="EMBL" id="JBBNAE010000010">
    <property type="protein sequence ID" value="KAK9090402.1"/>
    <property type="molecule type" value="Genomic_DNA"/>
</dbReference>
<gene>
    <name evidence="2" type="ORF">Sjap_023579</name>
</gene>
<dbReference type="SMART" id="SM00458">
    <property type="entry name" value="RICIN"/>
    <property type="match status" value="2"/>
</dbReference>
<reference evidence="2 3" key="1">
    <citation type="submission" date="2024-01" db="EMBL/GenBank/DDBJ databases">
        <title>Genome assemblies of Stephania.</title>
        <authorList>
            <person name="Yang L."/>
        </authorList>
    </citation>
    <scope>NUCLEOTIDE SEQUENCE [LARGE SCALE GENOMIC DNA]</scope>
    <source>
        <strain evidence="2">QJT</strain>
        <tissue evidence="2">Leaf</tissue>
    </source>
</reference>
<evidence type="ECO:0000259" key="1">
    <source>
        <dbReference type="SMART" id="SM00458"/>
    </source>
</evidence>
<protein>
    <recommendedName>
        <fullName evidence="1">Ricin B lectin domain-containing protein</fullName>
    </recommendedName>
</protein>
<dbReference type="PROSITE" id="PS50231">
    <property type="entry name" value="RICIN_B_LECTIN"/>
    <property type="match status" value="2"/>
</dbReference>
<evidence type="ECO:0000313" key="2">
    <source>
        <dbReference type="EMBL" id="KAK9090402.1"/>
    </source>
</evidence>
<comment type="caution">
    <text evidence="2">The sequence shown here is derived from an EMBL/GenBank/DDBJ whole genome shotgun (WGS) entry which is preliminary data.</text>
</comment>
<organism evidence="2 3">
    <name type="scientific">Stephania japonica</name>
    <dbReference type="NCBI Taxonomy" id="461633"/>
    <lineage>
        <taxon>Eukaryota</taxon>
        <taxon>Viridiplantae</taxon>
        <taxon>Streptophyta</taxon>
        <taxon>Embryophyta</taxon>
        <taxon>Tracheophyta</taxon>
        <taxon>Spermatophyta</taxon>
        <taxon>Magnoliopsida</taxon>
        <taxon>Ranunculales</taxon>
        <taxon>Menispermaceae</taxon>
        <taxon>Menispermoideae</taxon>
        <taxon>Cissampelideae</taxon>
        <taxon>Stephania</taxon>
    </lineage>
</organism>
<dbReference type="AlphaFoldDB" id="A0AAP0HMU5"/>
<evidence type="ECO:0000313" key="3">
    <source>
        <dbReference type="Proteomes" id="UP001417504"/>
    </source>
</evidence>
<dbReference type="SUPFAM" id="SSF50370">
    <property type="entry name" value="Ricin B-like lectins"/>
    <property type="match status" value="2"/>
</dbReference>
<sequence>MGGMAIGQMGQMRKAQWFDDANLGKVENELQGPKEVEPKDDKRNTMKIKWSAIVAVWICWITIQSHQIWSSTSDPDSTTSFASHLDLIKQHPNNYLGVVEHPDEPIRTRIRGRNGLCVDVEGFVYRDNTPIILFPCRTYDILSQLWRLTKEGRIYSQEKCLAASGTTSGSAVVIHECETIDKSAIIWEMLDDGTLINAHSRLAVTAKSGSAGSELTLEENDSSTFQAWNFTNNLNPVQFYIRGENDQCISYDGNSTVYTDYFGKWTTKWTLKQEWILYPDRTIRPKDRLDRCMEITRLPVDLTEVPIEVAIEKVQVGDCNQSPVLQRWILGHTGPIMHFKSRLVVDASTTYPGCLDARPFYYGRGNQLWLLDYIV</sequence>
<keyword evidence="3" id="KW-1185">Reference proteome</keyword>
<dbReference type="Pfam" id="PF00652">
    <property type="entry name" value="Ricin_B_lectin"/>
    <property type="match status" value="2"/>
</dbReference>
<dbReference type="Proteomes" id="UP001417504">
    <property type="component" value="Unassembled WGS sequence"/>
</dbReference>
<feature type="domain" description="Ricin B lectin" evidence="1">
    <location>
        <begin position="104"/>
        <end position="231"/>
    </location>
</feature>
<dbReference type="InterPro" id="IPR000772">
    <property type="entry name" value="Ricin_B_lectin"/>
</dbReference>
<dbReference type="Gene3D" id="2.80.10.50">
    <property type="match status" value="2"/>
</dbReference>